<protein>
    <submittedName>
        <fullName evidence="2">Gamma-glutamylcyclotransferase</fullName>
    </submittedName>
</protein>
<keyword evidence="3" id="KW-1185">Reference proteome</keyword>
<dbReference type="CDD" id="cd06661">
    <property type="entry name" value="GGCT_like"/>
    <property type="match status" value="1"/>
</dbReference>
<evidence type="ECO:0000313" key="3">
    <source>
        <dbReference type="Proteomes" id="UP001501170"/>
    </source>
</evidence>
<proteinExistence type="predicted"/>
<dbReference type="InterPro" id="IPR036568">
    <property type="entry name" value="GGCT-like_sf"/>
</dbReference>
<evidence type="ECO:0000313" key="2">
    <source>
        <dbReference type="EMBL" id="GAA2384740.1"/>
    </source>
</evidence>
<dbReference type="InterPro" id="IPR013024">
    <property type="entry name" value="GGCT-like"/>
</dbReference>
<organism evidence="2 3">
    <name type="scientific">Gordonia cholesterolivorans</name>
    <dbReference type="NCBI Taxonomy" id="559625"/>
    <lineage>
        <taxon>Bacteria</taxon>
        <taxon>Bacillati</taxon>
        <taxon>Actinomycetota</taxon>
        <taxon>Actinomycetes</taxon>
        <taxon>Mycobacteriales</taxon>
        <taxon>Gordoniaceae</taxon>
        <taxon>Gordonia</taxon>
    </lineage>
</organism>
<dbReference type="InterPro" id="IPR009288">
    <property type="entry name" value="AIG2-like_dom"/>
</dbReference>
<name>A0ABN3HNT8_9ACTN</name>
<dbReference type="EMBL" id="BAAARB010000014">
    <property type="protein sequence ID" value="GAA2384740.1"/>
    <property type="molecule type" value="Genomic_DNA"/>
</dbReference>
<accession>A0ABN3HNT8</accession>
<dbReference type="Pfam" id="PF06094">
    <property type="entry name" value="GGACT"/>
    <property type="match status" value="1"/>
</dbReference>
<dbReference type="Gene3D" id="3.10.490.10">
    <property type="entry name" value="Gamma-glutamyl cyclotransferase-like"/>
    <property type="match status" value="1"/>
</dbReference>
<sequence length="117" mass="12475">MHVLFSYGTLMDPAVQEGVFGAPIPTEPDALPGFEIGTVTITDPEVIALSGTATHLILRPGAPEAEVPGARLELDDAGLRAADEYEVDDYRRVEVTLSSGIRAWVYLAHEDAAVLEG</sequence>
<dbReference type="Proteomes" id="UP001501170">
    <property type="component" value="Unassembled WGS sequence"/>
</dbReference>
<gene>
    <name evidence="2" type="ORF">GCM10009855_26210</name>
</gene>
<feature type="domain" description="Gamma-glutamylcyclotransferase AIG2-like" evidence="1">
    <location>
        <begin position="4"/>
        <end position="110"/>
    </location>
</feature>
<comment type="caution">
    <text evidence="2">The sequence shown here is derived from an EMBL/GenBank/DDBJ whole genome shotgun (WGS) entry which is preliminary data.</text>
</comment>
<dbReference type="RefSeq" id="WP_346076694.1">
    <property type="nucleotide sequence ID" value="NZ_BAAARB010000014.1"/>
</dbReference>
<dbReference type="SUPFAM" id="SSF110857">
    <property type="entry name" value="Gamma-glutamyl cyclotransferase-like"/>
    <property type="match status" value="1"/>
</dbReference>
<evidence type="ECO:0000259" key="1">
    <source>
        <dbReference type="Pfam" id="PF06094"/>
    </source>
</evidence>
<reference evidence="2 3" key="1">
    <citation type="journal article" date="2019" name="Int. J. Syst. Evol. Microbiol.">
        <title>The Global Catalogue of Microorganisms (GCM) 10K type strain sequencing project: providing services to taxonomists for standard genome sequencing and annotation.</title>
        <authorList>
            <consortium name="The Broad Institute Genomics Platform"/>
            <consortium name="The Broad Institute Genome Sequencing Center for Infectious Disease"/>
            <person name="Wu L."/>
            <person name="Ma J."/>
        </authorList>
    </citation>
    <scope>NUCLEOTIDE SEQUENCE [LARGE SCALE GENOMIC DNA]</scope>
    <source>
        <strain evidence="2 3">JCM 16227</strain>
    </source>
</reference>